<dbReference type="InterPro" id="IPR014069">
    <property type="entry name" value="GPSI/PNP"/>
</dbReference>
<dbReference type="Proteomes" id="UP000179621">
    <property type="component" value="Unassembled WGS sequence"/>
</dbReference>
<dbReference type="CDD" id="cd02393">
    <property type="entry name" value="KH-I_PNPase"/>
    <property type="match status" value="1"/>
</dbReference>
<dbReference type="CDD" id="cd04472">
    <property type="entry name" value="S1_PNPase"/>
    <property type="match status" value="1"/>
</dbReference>
<comment type="catalytic activity">
    <reaction evidence="8">
        <text>RNA(n+1) + phosphate = RNA(n) + a ribonucleoside 5'-diphosphate</text>
        <dbReference type="Rhea" id="RHEA:22096"/>
        <dbReference type="Rhea" id="RHEA-COMP:14527"/>
        <dbReference type="Rhea" id="RHEA-COMP:17342"/>
        <dbReference type="ChEBI" id="CHEBI:43474"/>
        <dbReference type="ChEBI" id="CHEBI:57930"/>
        <dbReference type="ChEBI" id="CHEBI:140395"/>
        <dbReference type="EC" id="2.7.7.8"/>
    </reaction>
</comment>
<dbReference type="InterPro" id="IPR020568">
    <property type="entry name" value="Ribosomal_Su5_D2-typ_SF"/>
</dbReference>
<name>A0A1X0J6R6_9MYCO</name>
<dbReference type="Pfam" id="PF03726">
    <property type="entry name" value="PNPase"/>
    <property type="match status" value="1"/>
</dbReference>
<comment type="function">
    <text evidence="8">Involved in mRNA degradation. Catalyzes the phosphorolysis of single-stranded polyribonucleotides processively in the 3'- to 5'-direction.</text>
</comment>
<proteinExistence type="inferred from homology"/>
<dbReference type="GO" id="GO:0006402">
    <property type="term" value="P:mRNA catabolic process"/>
    <property type="evidence" value="ECO:0007669"/>
    <property type="project" value="UniProtKB-UniRule"/>
</dbReference>
<feature type="region of interest" description="Disordered" evidence="9">
    <location>
        <begin position="734"/>
        <end position="756"/>
    </location>
</feature>
<dbReference type="InterPro" id="IPR036612">
    <property type="entry name" value="KH_dom_type_1_sf"/>
</dbReference>
<gene>
    <name evidence="8" type="primary">pnp</name>
    <name evidence="11" type="ORF">BKG73_23210</name>
    <name evidence="12" type="ORF">BST43_11620</name>
</gene>
<dbReference type="PROSITE" id="PS50084">
    <property type="entry name" value="KH_TYPE_1"/>
    <property type="match status" value="1"/>
</dbReference>
<dbReference type="CDD" id="cd11364">
    <property type="entry name" value="RNase_PH_PNPase_2"/>
    <property type="match status" value="1"/>
</dbReference>
<feature type="domain" description="S1 motif" evidence="10">
    <location>
        <begin position="664"/>
        <end position="733"/>
    </location>
</feature>
<dbReference type="InterPro" id="IPR015848">
    <property type="entry name" value="PNPase_PH_RNA-bd_bac/org-type"/>
</dbReference>
<dbReference type="InterPro" id="IPR001247">
    <property type="entry name" value="ExoRNase_PH_dom1"/>
</dbReference>
<dbReference type="SUPFAM" id="SSF46915">
    <property type="entry name" value="Polynucleotide phosphorylase/guanosine pentaphosphate synthase (PNPase/GPSI), domain 3"/>
    <property type="match status" value="1"/>
</dbReference>
<keyword evidence="5 8" id="KW-0479">Metal-binding</keyword>
<feature type="binding site" evidence="8">
    <location>
        <position position="533"/>
    </location>
    <ligand>
        <name>Mg(2+)</name>
        <dbReference type="ChEBI" id="CHEBI:18420"/>
    </ligand>
</feature>
<dbReference type="NCBIfam" id="TIGR03591">
    <property type="entry name" value="polynuc_phos"/>
    <property type="match status" value="1"/>
</dbReference>
<dbReference type="FunFam" id="3.30.1370.10:FF:000001">
    <property type="entry name" value="Polyribonucleotide nucleotidyltransferase"/>
    <property type="match status" value="1"/>
</dbReference>
<comment type="cofactor">
    <cofactor evidence="8">
        <name>Mg(2+)</name>
        <dbReference type="ChEBI" id="CHEBI:18420"/>
    </cofactor>
</comment>
<accession>A0A1X0J6R6</accession>
<dbReference type="PANTHER" id="PTHR11252">
    <property type="entry name" value="POLYRIBONUCLEOTIDE NUCLEOTIDYLTRANSFERASE"/>
    <property type="match status" value="1"/>
</dbReference>
<dbReference type="EC" id="2.7.7.8" evidence="8"/>
<dbReference type="Pfam" id="PF03725">
    <property type="entry name" value="RNase_PH_C"/>
    <property type="match status" value="1"/>
</dbReference>
<dbReference type="Pfam" id="PF00575">
    <property type="entry name" value="S1"/>
    <property type="match status" value="1"/>
</dbReference>
<dbReference type="HAMAP" id="MF_01595">
    <property type="entry name" value="PNPase"/>
    <property type="match status" value="1"/>
</dbReference>
<dbReference type="NCBIfam" id="NF008805">
    <property type="entry name" value="PRK11824.1"/>
    <property type="match status" value="1"/>
</dbReference>
<dbReference type="FunFam" id="2.40.50.140:FF:000069">
    <property type="entry name" value="Polyribonucleotide nucleotidyltransferase"/>
    <property type="match status" value="1"/>
</dbReference>
<keyword evidence="13" id="KW-1185">Reference proteome</keyword>
<dbReference type="EMBL" id="MVII01000013">
    <property type="protein sequence ID" value="ORB57908.1"/>
    <property type="molecule type" value="Genomic_DNA"/>
</dbReference>
<evidence type="ECO:0000313" key="14">
    <source>
        <dbReference type="Proteomes" id="UP000192434"/>
    </source>
</evidence>
<evidence type="ECO:0000256" key="4">
    <source>
        <dbReference type="ARBA" id="ARBA00022695"/>
    </source>
</evidence>
<dbReference type="InterPro" id="IPR004088">
    <property type="entry name" value="KH_dom_type_1"/>
</dbReference>
<dbReference type="SUPFAM" id="SSF54791">
    <property type="entry name" value="Eukaryotic type KH-domain (KH-domain type I)"/>
    <property type="match status" value="1"/>
</dbReference>
<dbReference type="SUPFAM" id="SSF54211">
    <property type="entry name" value="Ribosomal protein S5 domain 2-like"/>
    <property type="match status" value="2"/>
</dbReference>
<dbReference type="Proteomes" id="UP000192434">
    <property type="component" value="Unassembled WGS sequence"/>
</dbReference>
<evidence type="ECO:0000313" key="11">
    <source>
        <dbReference type="EMBL" id="OHU06434.1"/>
    </source>
</evidence>
<comment type="subcellular location">
    <subcellularLocation>
        <location evidence="8">Cytoplasm</location>
    </subcellularLocation>
</comment>
<dbReference type="InterPro" id="IPR027408">
    <property type="entry name" value="PNPase/RNase_PH_dom_sf"/>
</dbReference>
<dbReference type="NCBIfam" id="TIGR02696">
    <property type="entry name" value="pppGpp_PNP"/>
    <property type="match status" value="1"/>
</dbReference>
<evidence type="ECO:0000313" key="13">
    <source>
        <dbReference type="Proteomes" id="UP000179621"/>
    </source>
</evidence>
<protein>
    <recommendedName>
        <fullName evidence="8">Polyribonucleotide nucleotidyltransferase</fullName>
        <ecNumber evidence="8">2.7.7.8</ecNumber>
    </recommendedName>
    <alternativeName>
        <fullName evidence="8">Polynucleotide phosphorylase</fullName>
        <shortName evidence="8">PNPase</shortName>
    </alternativeName>
</protein>
<feature type="binding site" evidence="8">
    <location>
        <position position="527"/>
    </location>
    <ligand>
        <name>Mg(2+)</name>
        <dbReference type="ChEBI" id="CHEBI:18420"/>
    </ligand>
</feature>
<dbReference type="EMBL" id="MLIH01000035">
    <property type="protein sequence ID" value="OHU06434.1"/>
    <property type="molecule type" value="Genomic_DNA"/>
</dbReference>
<dbReference type="RefSeq" id="WP_070910597.1">
    <property type="nucleotide sequence ID" value="NZ_MLIC01000002.1"/>
</dbReference>
<dbReference type="SUPFAM" id="SSF55666">
    <property type="entry name" value="Ribonuclease PH domain 2-like"/>
    <property type="match status" value="2"/>
</dbReference>
<dbReference type="AlphaFoldDB" id="A0A1X0J6R6"/>
<organism evidence="12 14">
    <name type="scientific">Mycobacteroides saopaulense</name>
    <dbReference type="NCBI Taxonomy" id="1578165"/>
    <lineage>
        <taxon>Bacteria</taxon>
        <taxon>Bacillati</taxon>
        <taxon>Actinomycetota</taxon>
        <taxon>Actinomycetes</taxon>
        <taxon>Mycobacteriales</taxon>
        <taxon>Mycobacteriaceae</taxon>
        <taxon>Mycobacteroides</taxon>
    </lineage>
</organism>
<evidence type="ECO:0000256" key="5">
    <source>
        <dbReference type="ARBA" id="ARBA00022723"/>
    </source>
</evidence>
<dbReference type="GO" id="GO:0006396">
    <property type="term" value="P:RNA processing"/>
    <property type="evidence" value="ECO:0007669"/>
    <property type="project" value="InterPro"/>
</dbReference>
<keyword evidence="4 8" id="KW-0548">Nucleotidyltransferase</keyword>
<dbReference type="SUPFAM" id="SSF50249">
    <property type="entry name" value="Nucleic acid-binding proteins"/>
    <property type="match status" value="1"/>
</dbReference>
<dbReference type="PROSITE" id="PS50126">
    <property type="entry name" value="S1"/>
    <property type="match status" value="1"/>
</dbReference>
<dbReference type="InterPro" id="IPR004087">
    <property type="entry name" value="KH_dom"/>
</dbReference>
<dbReference type="InterPro" id="IPR012340">
    <property type="entry name" value="NA-bd_OB-fold"/>
</dbReference>
<dbReference type="Pfam" id="PF01138">
    <property type="entry name" value="RNase_PH"/>
    <property type="match status" value="2"/>
</dbReference>
<dbReference type="GO" id="GO:0000287">
    <property type="term" value="F:magnesium ion binding"/>
    <property type="evidence" value="ECO:0007669"/>
    <property type="project" value="UniProtKB-UniRule"/>
</dbReference>
<sequence length="756" mass="79952">MSVTEIEEGIFESTAVLDNGKFGTRTIRFETGRLAQQAAGSVVAYLDDETMLLSATTASKTPKDHFDFFPLTIDVEERMYAAGRIPGSFFRREGRPSTDAILTCRLIDRPLRPSFVSGLRNEIQVVVTVLSLNPQDLYDVLAINAASASTQISGLPFSGPVGGVRVALIEGQWVAFPTVEQLETAVFDMVVAGRKVGTAGDSDVAIMMVEAEATDNVIALVDGGAGAPTEAVVAEGLEAAKPFIAALCTAQEELAGSAAKPTGEFPLFPDYQDDVYAAVASVATEPLSQALSIAGKAERDEKTDEIKVDVLGRLQEGFDGREKEIGAAFRSLTKKLVRQRILKDQFRIDGRGVTDIRALSAEVAVIPRAHGSALFERGETQIMGVTTLDMIKMAQQVDSLGPETTKRYMHHYNFPPFSTGETGRVGSPKRREIGHGALAERALIPVLPSIEEFPYAIRQVSEALGSNGSTSMGSVCASTLALLNAGVPLKAPVAGIAMGLVSDDIELADGTTERRFVALTDILGAEDAFGDMDFKVAGTKDFVTALQLDTKLDGIPSQVLAAALSQAKDARTTILEVMAEAIDAPDEMSPYAPRITTIKVPVDKIGEVIGPKGKMINSITEETGANISIEDDGTVFVGAADGASAQAAIDKINAIANPQLPKIGERFLGTVVKTTDFGAFVSLLPGRDGLVHISKLGKGKRIAKVEDVVKVGDKIQVEIADIDNRGKISLVPVGDEEAPAGDAAPAEAQPADAVTQ</sequence>
<evidence type="ECO:0000256" key="6">
    <source>
        <dbReference type="ARBA" id="ARBA00022842"/>
    </source>
</evidence>
<dbReference type="PIRSF" id="PIRSF005499">
    <property type="entry name" value="PNPase"/>
    <property type="match status" value="1"/>
</dbReference>
<feature type="compositionally biased region" description="Low complexity" evidence="9">
    <location>
        <begin position="740"/>
        <end position="756"/>
    </location>
</feature>
<dbReference type="SMART" id="SM00316">
    <property type="entry name" value="S1"/>
    <property type="match status" value="1"/>
</dbReference>
<dbReference type="SMART" id="SM00322">
    <property type="entry name" value="KH"/>
    <property type="match status" value="1"/>
</dbReference>
<keyword evidence="2 8" id="KW-0963">Cytoplasm</keyword>
<dbReference type="FunFam" id="3.30.230.70:FF:000002">
    <property type="entry name" value="Polyribonucleotide nucleotidyltransferase"/>
    <property type="match status" value="1"/>
</dbReference>
<dbReference type="GO" id="GO:0003723">
    <property type="term" value="F:RNA binding"/>
    <property type="evidence" value="ECO:0007669"/>
    <property type="project" value="UniProtKB-UniRule"/>
</dbReference>
<comment type="caution">
    <text evidence="12">The sequence shown here is derived from an EMBL/GenBank/DDBJ whole genome shotgun (WGS) entry which is preliminary data.</text>
</comment>
<keyword evidence="6 8" id="KW-0460">Magnesium</keyword>
<evidence type="ECO:0000256" key="1">
    <source>
        <dbReference type="ARBA" id="ARBA00007404"/>
    </source>
</evidence>
<dbReference type="Gene3D" id="3.30.1370.10">
    <property type="entry name" value="K Homology domain, type 1"/>
    <property type="match status" value="1"/>
</dbReference>
<dbReference type="InterPro" id="IPR015847">
    <property type="entry name" value="ExoRNase_PH_dom2"/>
</dbReference>
<evidence type="ECO:0000259" key="10">
    <source>
        <dbReference type="PROSITE" id="PS50126"/>
    </source>
</evidence>
<dbReference type="STRING" id="1578165.BKG68_09065"/>
<dbReference type="InterPro" id="IPR003029">
    <property type="entry name" value="S1_domain"/>
</dbReference>
<dbReference type="InterPro" id="IPR036456">
    <property type="entry name" value="PNPase_PH_RNA-bd_sf"/>
</dbReference>
<comment type="similarity">
    <text evidence="1 8">Belongs to the polyribonucleotide nucleotidyltransferase family.</text>
</comment>
<evidence type="ECO:0000256" key="3">
    <source>
        <dbReference type="ARBA" id="ARBA00022679"/>
    </source>
</evidence>
<dbReference type="InterPro" id="IPR012162">
    <property type="entry name" value="PNPase"/>
</dbReference>
<dbReference type="Pfam" id="PF00013">
    <property type="entry name" value="KH_1"/>
    <property type="match status" value="1"/>
</dbReference>
<dbReference type="OrthoDB" id="9804305at2"/>
<evidence type="ECO:0000256" key="7">
    <source>
        <dbReference type="ARBA" id="ARBA00022884"/>
    </source>
</evidence>
<dbReference type="GO" id="GO:0005829">
    <property type="term" value="C:cytosol"/>
    <property type="evidence" value="ECO:0007669"/>
    <property type="project" value="TreeGrafter"/>
</dbReference>
<dbReference type="Gene3D" id="3.30.230.70">
    <property type="entry name" value="GHMP Kinase, N-terminal domain"/>
    <property type="match status" value="2"/>
</dbReference>
<dbReference type="Gene3D" id="2.40.50.140">
    <property type="entry name" value="Nucleic acid-binding proteins"/>
    <property type="match status" value="1"/>
</dbReference>
<reference evidence="12 14" key="2">
    <citation type="submission" date="2016-12" db="EMBL/GenBank/DDBJ databases">
        <title>The new phylogeny of genus Mycobacterium.</title>
        <authorList>
            <person name="Tortoli E."/>
            <person name="Trovato A."/>
            <person name="Cirillo D.M."/>
        </authorList>
    </citation>
    <scope>NUCLEOTIDE SEQUENCE [LARGE SCALE GENOMIC DNA]</scope>
    <source>
        <strain evidence="12 14">CCUG 66554</strain>
    </source>
</reference>
<evidence type="ECO:0000256" key="2">
    <source>
        <dbReference type="ARBA" id="ARBA00022490"/>
    </source>
</evidence>
<dbReference type="FunFam" id="3.30.230.70:FF:000001">
    <property type="entry name" value="Polyribonucleotide nucleotidyltransferase"/>
    <property type="match status" value="1"/>
</dbReference>
<dbReference type="PANTHER" id="PTHR11252:SF0">
    <property type="entry name" value="POLYRIBONUCLEOTIDE NUCLEOTIDYLTRANSFERASE 1, MITOCHONDRIAL"/>
    <property type="match status" value="1"/>
</dbReference>
<evidence type="ECO:0000256" key="8">
    <source>
        <dbReference type="HAMAP-Rule" id="MF_01595"/>
    </source>
</evidence>
<reference evidence="11 13" key="1">
    <citation type="submission" date="2016-10" db="EMBL/GenBank/DDBJ databases">
        <title>Evaluation of Human, Animal and Environmental Mycobacterium chelonae Isolates by Core Genome Phylogenomic Analysis, Targeted Gene Comparison, and Anti-microbial Susceptibility Patterns: A Tale of Mistaken Identities.</title>
        <authorList>
            <person name="Fogelson S.B."/>
            <person name="Camus A.C."/>
            <person name="Lorenz W."/>
            <person name="Vasireddy R."/>
            <person name="Vasireddy S."/>
            <person name="Smith T."/>
            <person name="Brown-Elliott B.A."/>
            <person name="Wallace R.J.Jr."/>
            <person name="Hasan N.A."/>
            <person name="Reischl U."/>
            <person name="Sanchez S."/>
        </authorList>
    </citation>
    <scope>NUCLEOTIDE SEQUENCE [LARGE SCALE GENOMIC DNA]</scope>
    <source>
        <strain evidence="11 13">8528</strain>
    </source>
</reference>
<dbReference type="GO" id="GO:0000175">
    <property type="term" value="F:3'-5'-RNA exonuclease activity"/>
    <property type="evidence" value="ECO:0007669"/>
    <property type="project" value="TreeGrafter"/>
</dbReference>
<keyword evidence="7 8" id="KW-0694">RNA-binding</keyword>
<evidence type="ECO:0000313" key="12">
    <source>
        <dbReference type="EMBL" id="ORB57908.1"/>
    </source>
</evidence>
<evidence type="ECO:0000256" key="9">
    <source>
        <dbReference type="SAM" id="MobiDB-lite"/>
    </source>
</evidence>
<keyword evidence="3 8" id="KW-0808">Transferase</keyword>
<dbReference type="GO" id="GO:0004654">
    <property type="term" value="F:polyribonucleotide nucleotidyltransferase activity"/>
    <property type="evidence" value="ECO:0007669"/>
    <property type="project" value="UniProtKB-UniRule"/>
</dbReference>
<dbReference type="InterPro" id="IPR036345">
    <property type="entry name" value="ExoRNase_PH_dom2_sf"/>
</dbReference>